<gene>
    <name evidence="3" type="ORF">V0R50_08075</name>
</gene>
<dbReference type="RefSeq" id="WP_330074063.1">
    <property type="nucleotide sequence ID" value="NZ_JAZDQJ010000006.1"/>
</dbReference>
<accession>A0ABU7HNR5</accession>
<dbReference type="EMBL" id="JAZDQJ010000006">
    <property type="protein sequence ID" value="MEE1933175.1"/>
    <property type="molecule type" value="Genomic_DNA"/>
</dbReference>
<dbReference type="Proteomes" id="UP001335100">
    <property type="component" value="Unassembled WGS sequence"/>
</dbReference>
<evidence type="ECO:0000313" key="4">
    <source>
        <dbReference type="Proteomes" id="UP001335100"/>
    </source>
</evidence>
<comment type="caution">
    <text evidence="3">The sequence shown here is derived from an EMBL/GenBank/DDBJ whole genome shotgun (WGS) entry which is preliminary data.</text>
</comment>
<dbReference type="PIRSF" id="PIRSF018266">
    <property type="entry name" value="FecR"/>
    <property type="match status" value="1"/>
</dbReference>
<dbReference type="InterPro" id="IPR012373">
    <property type="entry name" value="Ferrdict_sens_TM"/>
</dbReference>
<sequence>MKPASVAMAGGQPLDSRIADEAADWLTQVMSEDATEETWVRLRAWRDADPDHERAWRHIEAVIGRLRGNAGSVSYKVLSPYANLGGLERRRLLGLFFYAGAFGLAVTLGSRTQSWQRVVADYRTATGEQRQVTLHDGTRILLNTASAIDVQFDARLRRVRLLAGEIRVVTGHAGERLAPFVVDTQEGRIKALGTRFTVSQEDGTTRVAVEEHAVEISPVDLPDLRQPLRQGQRTSFSRSQVGAALALTDAELAWTHGQLIADEQRLVDFLDDLNRYRPGVVRCDPAVASLRLSGVFPLNDTDAIFRTLPSVLPVSVRMRTRYWVVVEAAS</sequence>
<dbReference type="Pfam" id="PF04773">
    <property type="entry name" value="FecR"/>
    <property type="match status" value="1"/>
</dbReference>
<dbReference type="PANTHER" id="PTHR30273">
    <property type="entry name" value="PERIPLASMIC SIGNAL SENSOR AND SIGMA FACTOR ACTIVATOR FECR-RELATED"/>
    <property type="match status" value="1"/>
</dbReference>
<evidence type="ECO:0000259" key="2">
    <source>
        <dbReference type="Pfam" id="PF16220"/>
    </source>
</evidence>
<protein>
    <submittedName>
        <fullName evidence="3">FecR domain-containing protein</fullName>
    </submittedName>
</protein>
<name>A0ABU7HNR5_9PSED</name>
<proteinExistence type="predicted"/>
<dbReference type="InterPro" id="IPR006860">
    <property type="entry name" value="FecR"/>
</dbReference>
<keyword evidence="4" id="KW-1185">Reference proteome</keyword>
<dbReference type="InterPro" id="IPR032623">
    <property type="entry name" value="FecR_N"/>
</dbReference>
<dbReference type="PANTHER" id="PTHR30273:SF2">
    <property type="entry name" value="PROTEIN FECR"/>
    <property type="match status" value="1"/>
</dbReference>
<dbReference type="Gene3D" id="2.60.120.1440">
    <property type="match status" value="1"/>
</dbReference>
<dbReference type="Pfam" id="PF16220">
    <property type="entry name" value="DUF4880"/>
    <property type="match status" value="1"/>
</dbReference>
<reference evidence="3 4" key="1">
    <citation type="submission" date="2024-01" db="EMBL/GenBank/DDBJ databases">
        <title>Unpublished Manusciprt.</title>
        <authorList>
            <person name="Duman M."/>
            <person name="Valdes E.G."/>
            <person name="Ajmi N."/>
            <person name="Altun S."/>
            <person name="Saticioglu I.B."/>
        </authorList>
    </citation>
    <scope>NUCLEOTIDE SEQUENCE [LARGE SCALE GENOMIC DNA]</scope>
    <source>
        <strain evidence="3 4">148P</strain>
    </source>
</reference>
<organism evidence="3 4">
    <name type="scientific">Pseudomonas ulcerans</name>
    <dbReference type="NCBI Taxonomy" id="3115852"/>
    <lineage>
        <taxon>Bacteria</taxon>
        <taxon>Pseudomonadati</taxon>
        <taxon>Pseudomonadota</taxon>
        <taxon>Gammaproteobacteria</taxon>
        <taxon>Pseudomonadales</taxon>
        <taxon>Pseudomonadaceae</taxon>
        <taxon>Pseudomonas</taxon>
    </lineage>
</organism>
<evidence type="ECO:0000259" key="1">
    <source>
        <dbReference type="Pfam" id="PF04773"/>
    </source>
</evidence>
<feature type="domain" description="FecR protein" evidence="1">
    <location>
        <begin position="121"/>
        <end position="215"/>
    </location>
</feature>
<feature type="domain" description="FecR N-terminal" evidence="2">
    <location>
        <begin position="20"/>
        <end position="62"/>
    </location>
</feature>
<evidence type="ECO:0000313" key="3">
    <source>
        <dbReference type="EMBL" id="MEE1933175.1"/>
    </source>
</evidence>